<dbReference type="InterPro" id="IPR029058">
    <property type="entry name" value="AB_hydrolase_fold"/>
</dbReference>
<gene>
    <name evidence="8" type="ORF">SAMN04488038_11197</name>
</gene>
<evidence type="ECO:0000256" key="3">
    <source>
        <dbReference type="ARBA" id="ARBA00022651"/>
    </source>
</evidence>
<evidence type="ECO:0000256" key="4">
    <source>
        <dbReference type="ARBA" id="ARBA00022729"/>
    </source>
</evidence>
<dbReference type="AlphaFoldDB" id="A0A1H9JC06"/>
<dbReference type="PANTHER" id="PTHR38050">
    <property type="match status" value="1"/>
</dbReference>
<sequence>MKFQLLGIAVLCLVAALMAPLFFHFGEALRPAAATYPAPRSASLGCPLGQRSGAGGRMQGKSAQGVPFAVVTPLNYRADVAHPLLVVYAPAGFSPGLSERYAGLTHAATAAGFVVSYVGSLRMSLEAVDRMATVADEVLKTWCIDPSRVYATGHSDGGTMATAVATLPRYREGVRGIVVSGMGWQKLDFDATQCPAAKPVMILHGAQDTHFPGFGRQAAQWWSACNRCTDAGEPGLAQDGDERCHHYQGCAADTVYCEAQRSHWRWAGEPQQVVEFLSHRDRALQP</sequence>
<proteinExistence type="predicted"/>
<dbReference type="PANTHER" id="PTHR38050:SF2">
    <property type="entry name" value="FERULOYL ESTERASE C-RELATED"/>
    <property type="match status" value="1"/>
</dbReference>
<dbReference type="GO" id="GO:0030600">
    <property type="term" value="F:feruloyl esterase activity"/>
    <property type="evidence" value="ECO:0007669"/>
    <property type="project" value="InterPro"/>
</dbReference>
<dbReference type="InterPro" id="IPR043595">
    <property type="entry name" value="FaeB/C/D"/>
</dbReference>
<evidence type="ECO:0000256" key="1">
    <source>
        <dbReference type="ARBA" id="ARBA00004613"/>
    </source>
</evidence>
<organism evidence="8 9">
    <name type="scientific">Solimonas aquatica</name>
    <dbReference type="NCBI Taxonomy" id="489703"/>
    <lineage>
        <taxon>Bacteria</taxon>
        <taxon>Pseudomonadati</taxon>
        <taxon>Pseudomonadota</taxon>
        <taxon>Gammaproteobacteria</taxon>
        <taxon>Nevskiales</taxon>
        <taxon>Nevskiaceae</taxon>
        <taxon>Solimonas</taxon>
    </lineage>
</organism>
<evidence type="ECO:0000313" key="8">
    <source>
        <dbReference type="EMBL" id="SEQ84318.1"/>
    </source>
</evidence>
<protein>
    <submittedName>
        <fullName evidence="8">Polyhydroxybutyrate depolymerase</fullName>
    </submittedName>
</protein>
<dbReference type="Proteomes" id="UP000199233">
    <property type="component" value="Unassembled WGS sequence"/>
</dbReference>
<evidence type="ECO:0000313" key="9">
    <source>
        <dbReference type="Proteomes" id="UP000199233"/>
    </source>
</evidence>
<comment type="subcellular location">
    <subcellularLocation>
        <location evidence="1">Secreted</location>
    </subcellularLocation>
</comment>
<dbReference type="GO" id="GO:0005576">
    <property type="term" value="C:extracellular region"/>
    <property type="evidence" value="ECO:0007669"/>
    <property type="project" value="UniProtKB-SubCell"/>
</dbReference>
<keyword evidence="6" id="KW-0119">Carbohydrate metabolism</keyword>
<dbReference type="EMBL" id="FOFS01000011">
    <property type="protein sequence ID" value="SEQ84318.1"/>
    <property type="molecule type" value="Genomic_DNA"/>
</dbReference>
<dbReference type="GO" id="GO:0045493">
    <property type="term" value="P:xylan catabolic process"/>
    <property type="evidence" value="ECO:0007669"/>
    <property type="project" value="UniProtKB-KW"/>
</dbReference>
<evidence type="ECO:0000256" key="6">
    <source>
        <dbReference type="ARBA" id="ARBA00023277"/>
    </source>
</evidence>
<keyword evidence="3" id="KW-0858">Xylan degradation</keyword>
<evidence type="ECO:0000256" key="5">
    <source>
        <dbReference type="ARBA" id="ARBA00022801"/>
    </source>
</evidence>
<keyword evidence="2" id="KW-0964">Secreted</keyword>
<dbReference type="Gene3D" id="3.40.50.1820">
    <property type="entry name" value="alpha/beta hydrolase"/>
    <property type="match status" value="1"/>
</dbReference>
<accession>A0A1H9JC06</accession>
<evidence type="ECO:0000256" key="7">
    <source>
        <dbReference type="ARBA" id="ARBA00023326"/>
    </source>
</evidence>
<keyword evidence="5" id="KW-0378">Hydrolase</keyword>
<dbReference type="SUPFAM" id="SSF53474">
    <property type="entry name" value="alpha/beta-Hydrolases"/>
    <property type="match status" value="1"/>
</dbReference>
<name>A0A1H9JC06_9GAMM</name>
<evidence type="ECO:0000256" key="2">
    <source>
        <dbReference type="ARBA" id="ARBA00022525"/>
    </source>
</evidence>
<keyword evidence="7" id="KW-0624">Polysaccharide degradation</keyword>
<keyword evidence="9" id="KW-1185">Reference proteome</keyword>
<keyword evidence="4" id="KW-0732">Signal</keyword>
<reference evidence="8 9" key="1">
    <citation type="submission" date="2016-10" db="EMBL/GenBank/DDBJ databases">
        <authorList>
            <person name="de Groot N.N."/>
        </authorList>
    </citation>
    <scope>NUCLEOTIDE SEQUENCE [LARGE SCALE GENOMIC DNA]</scope>
    <source>
        <strain evidence="8 9">DSM 25927</strain>
    </source>
</reference>